<gene>
    <name evidence="1" type="ordered locus">Celal_2283</name>
</gene>
<organism evidence="1 2">
    <name type="scientific">Cellulophaga algicola (strain DSM 14237 / IC166 / ACAM 630)</name>
    <dbReference type="NCBI Taxonomy" id="688270"/>
    <lineage>
        <taxon>Bacteria</taxon>
        <taxon>Pseudomonadati</taxon>
        <taxon>Bacteroidota</taxon>
        <taxon>Flavobacteriia</taxon>
        <taxon>Flavobacteriales</taxon>
        <taxon>Flavobacteriaceae</taxon>
        <taxon>Cellulophaga</taxon>
    </lineage>
</organism>
<evidence type="ECO:0008006" key="3">
    <source>
        <dbReference type="Google" id="ProtNLM"/>
    </source>
</evidence>
<accession>E6X6N7</accession>
<dbReference type="Proteomes" id="UP000008634">
    <property type="component" value="Chromosome"/>
</dbReference>
<keyword evidence="2" id="KW-1185">Reference proteome</keyword>
<dbReference type="STRING" id="688270.Celal_2283"/>
<proteinExistence type="predicted"/>
<dbReference type="HOGENOM" id="CLU_088900_2_1_10"/>
<evidence type="ECO:0000313" key="1">
    <source>
        <dbReference type="EMBL" id="ADV49575.1"/>
    </source>
</evidence>
<name>E6X6N7_CELAD</name>
<dbReference type="Pfam" id="PF13715">
    <property type="entry name" value="CarbopepD_reg_2"/>
    <property type="match status" value="1"/>
</dbReference>
<dbReference type="AlphaFoldDB" id="E6X6N7"/>
<protein>
    <recommendedName>
        <fullName evidence="3">Outer membrane protein</fullName>
    </recommendedName>
</protein>
<reference evidence="1 2" key="1">
    <citation type="journal article" date="2010" name="Stand. Genomic Sci.">
        <title>Complete genome sequence of Cellulophaga algicola type strain (IC166).</title>
        <authorList>
            <person name="Abt B."/>
            <person name="Lu M."/>
            <person name="Misra M."/>
            <person name="Han C."/>
            <person name="Nolan M."/>
            <person name="Lucas S."/>
            <person name="Hammon N."/>
            <person name="Deshpande S."/>
            <person name="Cheng J.F."/>
            <person name="Tapia R."/>
            <person name="Goodwin L."/>
            <person name="Pitluck S."/>
            <person name="Liolios K."/>
            <person name="Pagani I."/>
            <person name="Ivanova N."/>
            <person name="Mavromatis K."/>
            <person name="Ovchinikova G."/>
            <person name="Pati A."/>
            <person name="Chen A."/>
            <person name="Palaniappan K."/>
            <person name="Land M."/>
            <person name="Hauser L."/>
            <person name="Chang Y.J."/>
            <person name="Jeffries C.D."/>
            <person name="Detter J.C."/>
            <person name="Brambilla E."/>
            <person name="Rohde M."/>
            <person name="Tindall B.J."/>
            <person name="Goker M."/>
            <person name="Woyke T."/>
            <person name="Bristow J."/>
            <person name="Eisen J.A."/>
            <person name="Markowitz V."/>
            <person name="Hugenholtz P."/>
            <person name="Kyrpides N.C."/>
            <person name="Klenk H.P."/>
            <person name="Lapidus A."/>
        </authorList>
    </citation>
    <scope>NUCLEOTIDE SEQUENCE [LARGE SCALE GENOMIC DNA]</scope>
    <source>
        <strain evidence="2">DSM 14237 / IC166 / ACAM 630</strain>
    </source>
</reference>
<evidence type="ECO:0000313" key="2">
    <source>
        <dbReference type="Proteomes" id="UP000008634"/>
    </source>
</evidence>
<sequence length="258" mass="28906">MIKTSLYITCFFICAANVQAQKTVYKELEGRVSSADGDVAATHVLNISAQKAAITDIDGFFTITAGLNDTLVFSAVQFQRKEIVVTKEILASKLLYITLDPALNALNEVVVMPFNLSGELGRDMNRMEIDPPLTAASLGLPNAFVKKMSQAERKAFSAGAGGPLLSALNAITGETKRLRLIQEREAKYTRTEFIRKAYHDSLYVKELKIPVDRINDFMYLCEIDSSFTALDKKDNLRIWEFMLQKSVAYRKNYELELP</sequence>
<dbReference type="eggNOG" id="ENOG502ZKUT">
    <property type="taxonomic scope" value="Bacteria"/>
</dbReference>
<dbReference type="KEGG" id="cao:Celal_2283"/>
<dbReference type="EMBL" id="CP002453">
    <property type="protein sequence ID" value="ADV49575.1"/>
    <property type="molecule type" value="Genomic_DNA"/>
</dbReference>
<dbReference type="InterPro" id="IPR008969">
    <property type="entry name" value="CarboxyPept-like_regulatory"/>
</dbReference>
<dbReference type="SUPFAM" id="SSF49464">
    <property type="entry name" value="Carboxypeptidase regulatory domain-like"/>
    <property type="match status" value="1"/>
</dbReference>